<dbReference type="SUPFAM" id="SSF82607">
    <property type="entry name" value="YbaB-like"/>
    <property type="match status" value="1"/>
</dbReference>
<dbReference type="NCBIfam" id="TIGR00103">
    <property type="entry name" value="DNA_YbaB_EbfC"/>
    <property type="match status" value="1"/>
</dbReference>
<evidence type="ECO:0000256" key="3">
    <source>
        <dbReference type="SAM" id="Coils"/>
    </source>
</evidence>
<protein>
    <recommendedName>
        <fullName evidence="2">Nucleoid-associated protein NWE73_01985</fullName>
    </recommendedName>
</protein>
<keyword evidence="2" id="KW-0963">Cytoplasm</keyword>
<dbReference type="Gene3D" id="3.30.1310.10">
    <property type="entry name" value="Nucleoid-associated protein YbaB-like domain"/>
    <property type="match status" value="1"/>
</dbReference>
<feature type="coiled-coil region" evidence="3">
    <location>
        <begin position="8"/>
        <end position="35"/>
    </location>
</feature>
<evidence type="ECO:0000256" key="2">
    <source>
        <dbReference type="HAMAP-Rule" id="MF_00274"/>
    </source>
</evidence>
<gene>
    <name evidence="4" type="ORF">NWE73_01985</name>
</gene>
<name>A0ABT6DE54_9BACT</name>
<comment type="subunit">
    <text evidence="2">Homodimer.</text>
</comment>
<dbReference type="PANTHER" id="PTHR33449:SF1">
    <property type="entry name" value="NUCLEOID-ASSOCIATED PROTEIN YBAB"/>
    <property type="match status" value="1"/>
</dbReference>
<dbReference type="RefSeq" id="WP_277576590.1">
    <property type="nucleotide sequence ID" value="NZ_JANRMI010000001.1"/>
</dbReference>
<keyword evidence="5" id="KW-1185">Reference proteome</keyword>
<evidence type="ECO:0000256" key="1">
    <source>
        <dbReference type="ARBA" id="ARBA00023125"/>
    </source>
</evidence>
<organism evidence="4 5">
    <name type="scientific">Bdellovibrio svalbardensis</name>
    <dbReference type="NCBI Taxonomy" id="2972972"/>
    <lineage>
        <taxon>Bacteria</taxon>
        <taxon>Pseudomonadati</taxon>
        <taxon>Bdellovibrionota</taxon>
        <taxon>Bdellovibrionia</taxon>
        <taxon>Bdellovibrionales</taxon>
        <taxon>Pseudobdellovibrionaceae</taxon>
        <taxon>Bdellovibrio</taxon>
    </lineage>
</organism>
<evidence type="ECO:0000313" key="5">
    <source>
        <dbReference type="Proteomes" id="UP001152321"/>
    </source>
</evidence>
<dbReference type="InterPro" id="IPR004401">
    <property type="entry name" value="YbaB/EbfC"/>
</dbReference>
<comment type="similarity">
    <text evidence="2">Belongs to the YbaB/EbfC family.</text>
</comment>
<dbReference type="InterPro" id="IPR036894">
    <property type="entry name" value="YbaB-like_sf"/>
</dbReference>
<proteinExistence type="inferred from homology"/>
<dbReference type="PIRSF" id="PIRSF004555">
    <property type="entry name" value="UCP004555"/>
    <property type="match status" value="1"/>
</dbReference>
<dbReference type="Proteomes" id="UP001152321">
    <property type="component" value="Unassembled WGS sequence"/>
</dbReference>
<dbReference type="Pfam" id="PF02575">
    <property type="entry name" value="YbaB_DNA_bd"/>
    <property type="match status" value="1"/>
</dbReference>
<dbReference type="PANTHER" id="PTHR33449">
    <property type="entry name" value="NUCLEOID-ASSOCIATED PROTEIN YBAB"/>
    <property type="match status" value="1"/>
</dbReference>
<evidence type="ECO:0000313" key="4">
    <source>
        <dbReference type="EMBL" id="MDG0815114.1"/>
    </source>
</evidence>
<dbReference type="HAMAP" id="MF_00274">
    <property type="entry name" value="DNA_YbaB_EbfC"/>
    <property type="match status" value="1"/>
</dbReference>
<sequence>MKGLPGGMAQLMKQANQMQMRMKKAQEELAVKEYEATSGGGAVKVKVNGDHMIVSLAIDPEVLKSGDVEMLQDMILSATNEAVKTARDTSAKEMEKISGGMNIPGLF</sequence>
<keyword evidence="3" id="KW-0175">Coiled coil</keyword>
<comment type="caution">
    <text evidence="4">The sequence shown here is derived from an EMBL/GenBank/DDBJ whole genome shotgun (WGS) entry which is preliminary data.</text>
</comment>
<accession>A0ABT6DE54</accession>
<comment type="subcellular location">
    <subcellularLocation>
        <location evidence="2">Cytoplasm</location>
        <location evidence="2">Nucleoid</location>
    </subcellularLocation>
</comment>
<reference evidence="4" key="1">
    <citation type="submission" date="2022-08" db="EMBL/GenBank/DDBJ databases">
        <title>Novel Bdellovibrio Species Isolated from Svalbard: Designation Bdellovibrio svalbardensis.</title>
        <authorList>
            <person name="Mitchell R.J."/>
            <person name="Choi S.Y."/>
        </authorList>
    </citation>
    <scope>NUCLEOTIDE SEQUENCE</scope>
    <source>
        <strain evidence="4">PAP01</strain>
    </source>
</reference>
<dbReference type="EMBL" id="JANRMI010000001">
    <property type="protein sequence ID" value="MDG0815114.1"/>
    <property type="molecule type" value="Genomic_DNA"/>
</dbReference>
<comment type="function">
    <text evidence="2">Binds to DNA and alters its conformation. May be involved in regulation of gene expression, nucleoid organization and DNA protection.</text>
</comment>
<keyword evidence="1 2" id="KW-0238">DNA-binding</keyword>